<keyword evidence="2" id="KW-1185">Reference proteome</keyword>
<reference evidence="1 2" key="1">
    <citation type="journal article" date="2022" name="New Phytol.">
        <title>Ecological generalism drives hyperdiversity of secondary metabolite gene clusters in xylarialean endophytes.</title>
        <authorList>
            <person name="Franco M.E.E."/>
            <person name="Wisecaver J.H."/>
            <person name="Arnold A.E."/>
            <person name="Ju Y.M."/>
            <person name="Slot J.C."/>
            <person name="Ahrendt S."/>
            <person name="Moore L.P."/>
            <person name="Eastman K.E."/>
            <person name="Scott K."/>
            <person name="Konkel Z."/>
            <person name="Mondo S.J."/>
            <person name="Kuo A."/>
            <person name="Hayes R.D."/>
            <person name="Haridas S."/>
            <person name="Andreopoulos B."/>
            <person name="Riley R."/>
            <person name="LaButti K."/>
            <person name="Pangilinan J."/>
            <person name="Lipzen A."/>
            <person name="Amirebrahimi M."/>
            <person name="Yan J."/>
            <person name="Adam C."/>
            <person name="Keymanesh K."/>
            <person name="Ng V."/>
            <person name="Louie K."/>
            <person name="Northen T."/>
            <person name="Drula E."/>
            <person name="Henrissat B."/>
            <person name="Hsieh H.M."/>
            <person name="Youens-Clark K."/>
            <person name="Lutzoni F."/>
            <person name="Miadlikowska J."/>
            <person name="Eastwood D.C."/>
            <person name="Hamelin R.C."/>
            <person name="Grigoriev I.V."/>
            <person name="U'Ren J.M."/>
        </authorList>
    </citation>
    <scope>NUCLEOTIDE SEQUENCE [LARGE SCALE GENOMIC DNA]</scope>
    <source>
        <strain evidence="1 2">ER1909</strain>
    </source>
</reference>
<accession>A0ACC0DHP7</accession>
<evidence type="ECO:0000313" key="1">
    <source>
        <dbReference type="EMBL" id="KAI6092284.1"/>
    </source>
</evidence>
<organism evidence="1 2">
    <name type="scientific">Hypoxylon rubiginosum</name>
    <dbReference type="NCBI Taxonomy" id="110542"/>
    <lineage>
        <taxon>Eukaryota</taxon>
        <taxon>Fungi</taxon>
        <taxon>Dikarya</taxon>
        <taxon>Ascomycota</taxon>
        <taxon>Pezizomycotina</taxon>
        <taxon>Sordariomycetes</taxon>
        <taxon>Xylariomycetidae</taxon>
        <taxon>Xylariales</taxon>
        <taxon>Hypoxylaceae</taxon>
        <taxon>Hypoxylon</taxon>
    </lineage>
</organism>
<dbReference type="Proteomes" id="UP001497680">
    <property type="component" value="Unassembled WGS sequence"/>
</dbReference>
<sequence length="587" mass="66274">MAKGLHPSQRDQLAPPDFIKAHKRTCSAPSSSGNNNPYLPSSYNQSMPRHIMDGSRKYPNDIIVDFNNGIARTHEQASEEEEIKCMFVPECDTGSQLRKAISHIFGRNKACTRMIPNVVWVHFCRKHYQRSRYRNAHEWAQIQCSLVGQQIARVQAWSDENQAAGQGPYLQAWTLTVRKREANRLQEKSQRQGEGSIDGVEDGKADSATLNGTAVPRWIRLLCGGGYSSARMTEIVNQLTEQVKTNALSQMPDIEILPDIVESPDDTFSKTAKSKSNEDISHRRSKSTPTTRRVTPPNTGLNGHRSPYPESQFFSHHDSPRSPPQNQQARHYDSQQVPFQNSQPTLHRDSQYQVPFRDNQPVSYHNGQQVHHRDNRQLSPRNIQRIPFRDRHPPSSRHPYSRHPDSRRPNSHHPNNQPTQYGDSQPVPYQNSQSIPFRDGPVQHWPTQQLPPIDRLQHLPQPDFRDDRRASHQRSLSAVNTYNSDFSFRSPVATGGFRTEYPVPYTEGQPAGMAAAGYDATHTTYSNPSYSSAQQGYTPPPPAVAHQQIPMTHPSEPLGHPPGPQGYTPPPSAVAHQQIPMTHPAES</sequence>
<comment type="caution">
    <text evidence="1">The sequence shown here is derived from an EMBL/GenBank/DDBJ whole genome shotgun (WGS) entry which is preliminary data.</text>
</comment>
<proteinExistence type="predicted"/>
<evidence type="ECO:0000313" key="2">
    <source>
        <dbReference type="Proteomes" id="UP001497680"/>
    </source>
</evidence>
<protein>
    <submittedName>
        <fullName evidence="1">Uncharacterized protein</fullName>
    </submittedName>
</protein>
<name>A0ACC0DHP7_9PEZI</name>
<gene>
    <name evidence="1" type="ORF">F4821DRAFT_279583</name>
</gene>
<dbReference type="EMBL" id="MU394284">
    <property type="protein sequence ID" value="KAI6092284.1"/>
    <property type="molecule type" value="Genomic_DNA"/>
</dbReference>